<dbReference type="SUPFAM" id="SSF52540">
    <property type="entry name" value="P-loop containing nucleoside triphosphate hydrolases"/>
    <property type="match status" value="1"/>
</dbReference>
<evidence type="ECO:0000313" key="2">
    <source>
        <dbReference type="Proteomes" id="UP000539052"/>
    </source>
</evidence>
<sequence>MADSITFKDFYIGTPDGETEARNEKFEELFYDSNNKYSELVENRHKFIILGSKGSGKTYLANYICKKAKKGQKCKIINSQDFWIDRLANTSVEQENNAYVYALCKWFFLDKVSKVLLDHTNIIDKICPWNPKRKLAKFVKQYDNDETFKAIKSIESGCKTSEKGYMKSGTSNIKLNAYSLEDSNSFSTKNLKSKTRSIESERKPFYELINSYERLIFKAVSSKNDIIIIFDDLDELDKKLTKESAGNDIITNLLKIAKNYNTEFYDGNLKVRLILLVRTDILDKLQSYDTNLSKIKTSCAVELYWLTNNENEPHEQPLMSMVLHKIKASCPQLATYTNKDLYTRLFPEKIDNKRPIDYILDNSFGRPRDIVTFLNYVIDMFPDNAYFTALSVKAIRKFYSSDFYNELLNEVYFHEAPEYTLDCFKLISSLKKTSFDYADISDHYKENHLLYPAINDINLALEYLYKIGAIGNVWKVKKGQKEKLYTSWAYKKDAMNEVDLTKRFTIHYALRKKFAL</sequence>
<dbReference type="InterPro" id="IPR027417">
    <property type="entry name" value="P-loop_NTPase"/>
</dbReference>
<comment type="caution">
    <text evidence="1">The sequence shown here is derived from an EMBL/GenBank/DDBJ whole genome shotgun (WGS) entry which is preliminary data.</text>
</comment>
<evidence type="ECO:0000313" key="1">
    <source>
        <dbReference type="EMBL" id="NNJ31585.1"/>
    </source>
</evidence>
<dbReference type="Proteomes" id="UP000539052">
    <property type="component" value="Unassembled WGS sequence"/>
</dbReference>
<dbReference type="NCBIfam" id="NF047389">
    <property type="entry name" value="ATPase_Sll1717"/>
    <property type="match status" value="1"/>
</dbReference>
<name>A0ABX1VT11_9FIRM</name>
<accession>A0ABX1VT11</accession>
<gene>
    <name evidence="1" type="ORF">G9470_17560</name>
</gene>
<dbReference type="RefSeq" id="WP_170822714.1">
    <property type="nucleotide sequence ID" value="NZ_JAAOXG010000039.1"/>
</dbReference>
<reference evidence="1 2" key="1">
    <citation type="submission" date="2020-03" db="EMBL/GenBank/DDBJ databases">
        <title>Genome Sequence of industrial isolate, B5A.</title>
        <authorList>
            <person name="Sharma S."/>
            <person name="Patil P.B."/>
            <person name="Korpole S."/>
        </authorList>
    </citation>
    <scope>NUCLEOTIDE SEQUENCE [LARGE SCALE GENOMIC DNA]</scope>
    <source>
        <strain evidence="1 2">PI-S10-B5A</strain>
    </source>
</reference>
<dbReference type="EMBL" id="JAAOXG010000039">
    <property type="protein sequence ID" value="NNJ31585.1"/>
    <property type="molecule type" value="Genomic_DNA"/>
</dbReference>
<organism evidence="1 2">
    <name type="scientific">Lacrimispora defluvii</name>
    <dbReference type="NCBI Taxonomy" id="2719233"/>
    <lineage>
        <taxon>Bacteria</taxon>
        <taxon>Bacillati</taxon>
        <taxon>Bacillota</taxon>
        <taxon>Clostridia</taxon>
        <taxon>Lachnospirales</taxon>
        <taxon>Lachnospiraceae</taxon>
        <taxon>Lacrimispora</taxon>
    </lineage>
</organism>
<keyword evidence="2" id="KW-1185">Reference proteome</keyword>
<proteinExistence type="predicted"/>
<dbReference type="InterPro" id="IPR059206">
    <property type="entry name" value="Sll1717-like"/>
</dbReference>
<protein>
    <recommendedName>
        <fullName evidence="3">FunZ protein</fullName>
    </recommendedName>
</protein>
<dbReference type="Gene3D" id="3.40.50.300">
    <property type="entry name" value="P-loop containing nucleotide triphosphate hydrolases"/>
    <property type="match status" value="1"/>
</dbReference>
<evidence type="ECO:0008006" key="3">
    <source>
        <dbReference type="Google" id="ProtNLM"/>
    </source>
</evidence>